<dbReference type="Proteomes" id="UP000317982">
    <property type="component" value="Unassembled WGS sequence"/>
</dbReference>
<accession>A0A545AT08</accession>
<feature type="compositionally biased region" description="Basic and acidic residues" evidence="2">
    <location>
        <begin position="559"/>
        <end position="572"/>
    </location>
</feature>
<dbReference type="InParanoid" id="A0A545AT08"/>
<keyword evidence="3" id="KW-1133">Transmembrane helix</keyword>
<feature type="transmembrane region" description="Helical" evidence="3">
    <location>
        <begin position="108"/>
        <end position="126"/>
    </location>
</feature>
<feature type="domain" description="FtsK" evidence="4">
    <location>
        <begin position="257"/>
        <end position="461"/>
    </location>
</feature>
<feature type="transmembrane region" description="Helical" evidence="3">
    <location>
        <begin position="52"/>
        <end position="71"/>
    </location>
</feature>
<comment type="caution">
    <text evidence="5">The sequence shown here is derived from an EMBL/GenBank/DDBJ whole genome shotgun (WGS) entry which is preliminary data.</text>
</comment>
<dbReference type="RefSeq" id="WP_142705648.1">
    <property type="nucleotide sequence ID" value="NZ_VIRS01000011.1"/>
</dbReference>
<evidence type="ECO:0000256" key="3">
    <source>
        <dbReference type="SAM" id="Phobius"/>
    </source>
</evidence>
<name>A0A545AT08_9ACTN</name>
<proteinExistence type="predicted"/>
<dbReference type="AlphaFoldDB" id="A0A545AT08"/>
<dbReference type="GO" id="GO:0003677">
    <property type="term" value="F:DNA binding"/>
    <property type="evidence" value="ECO:0007669"/>
    <property type="project" value="InterPro"/>
</dbReference>
<protein>
    <recommendedName>
        <fullName evidence="4">FtsK domain-containing protein</fullName>
    </recommendedName>
</protein>
<evidence type="ECO:0000256" key="2">
    <source>
        <dbReference type="SAM" id="MobiDB-lite"/>
    </source>
</evidence>
<organism evidence="5 6">
    <name type="scientific">Cryptosporangium phraense</name>
    <dbReference type="NCBI Taxonomy" id="2593070"/>
    <lineage>
        <taxon>Bacteria</taxon>
        <taxon>Bacillati</taxon>
        <taxon>Actinomycetota</taxon>
        <taxon>Actinomycetes</taxon>
        <taxon>Cryptosporangiales</taxon>
        <taxon>Cryptosporangiaceae</taxon>
        <taxon>Cryptosporangium</taxon>
    </lineage>
</organism>
<keyword evidence="1" id="KW-0547">Nucleotide-binding</keyword>
<dbReference type="GO" id="GO:0005524">
    <property type="term" value="F:ATP binding"/>
    <property type="evidence" value="ECO:0007669"/>
    <property type="project" value="UniProtKB-UniRule"/>
</dbReference>
<evidence type="ECO:0000259" key="4">
    <source>
        <dbReference type="PROSITE" id="PS50901"/>
    </source>
</evidence>
<evidence type="ECO:0000313" key="6">
    <source>
        <dbReference type="Proteomes" id="UP000317982"/>
    </source>
</evidence>
<keyword evidence="1" id="KW-0067">ATP-binding</keyword>
<dbReference type="EMBL" id="VIRS01000011">
    <property type="protein sequence ID" value="TQS43735.1"/>
    <property type="molecule type" value="Genomic_DNA"/>
</dbReference>
<dbReference type="InterPro" id="IPR002543">
    <property type="entry name" value="FtsK_dom"/>
</dbReference>
<keyword evidence="3" id="KW-0472">Membrane</keyword>
<gene>
    <name evidence="5" type="ORF">FL583_17000</name>
</gene>
<keyword evidence="3" id="KW-0812">Transmembrane</keyword>
<dbReference type="InterPro" id="IPR027417">
    <property type="entry name" value="P-loop_NTPase"/>
</dbReference>
<feature type="compositionally biased region" description="Low complexity" evidence="2">
    <location>
        <begin position="539"/>
        <end position="558"/>
    </location>
</feature>
<keyword evidence="6" id="KW-1185">Reference proteome</keyword>
<evidence type="ECO:0000313" key="5">
    <source>
        <dbReference type="EMBL" id="TQS43735.1"/>
    </source>
</evidence>
<sequence>MTSNKNTDPAPRTGPYLDWSTGSGGPGWTTATGTVATGVFGVAAAVGGMDPWWAVAAGGVLGAVSAGVAWMDGDPVRDRMLRLTKWACGGAWITWAATGDAWRHGWAPWVTLGVGGLVVGALSAAFERRRPAGPADRARVQAAAVAGASEIAEEWRTRLRVVSKISLPAGAVAVALWTNGYGYDVHADLSSTRHTWRTLKKDEDALAGNARLANGGGVEVTAGVHRGATILRVCVRDAMAEERFYPINDVDQVRSINDPISFGRHRDGSRAEAVIRYARVILSGPPDAGKSNELQVLNAEINRCGDAIIRIIDLSGGSLAWPWVRPWVEGRAKAPGVDWVAPDAEEAQKLAEDTLWESKRRKRELQYLIPPNDDKIPVSAEVPEIFVVIDEGAEVGGQATSGAAKKTKAAIDELARIGRSAGINVVRCVLRPTSDMTGGAQVKRLSGVRVLMTSPDSKDEGAALFGGGRYLPEDAPYAGCGWLARERATEGRPFRGERITPAIIDALAVATGERRPEPFPSPNYAGRWERIGITPPGAPTAAAPDPAAGRTATATAERPTGERPERDTGDIGDRLAELQRRRADRKAFDQMADLFNTTEAPDPTPRPDWRTRLTELLRAAGEEGLSVRGAVAALNADGFEIGKTVVHEWLQKNARSGPTGYTLPPTT</sequence>
<feature type="region of interest" description="Disordered" evidence="2">
    <location>
        <begin position="1"/>
        <end position="23"/>
    </location>
</feature>
<evidence type="ECO:0000256" key="1">
    <source>
        <dbReference type="PROSITE-ProRule" id="PRU00289"/>
    </source>
</evidence>
<dbReference type="PROSITE" id="PS50901">
    <property type="entry name" value="FTSK"/>
    <property type="match status" value="1"/>
</dbReference>
<dbReference type="Gene3D" id="3.40.50.300">
    <property type="entry name" value="P-loop containing nucleotide triphosphate hydrolases"/>
    <property type="match status" value="1"/>
</dbReference>
<reference evidence="5 6" key="1">
    <citation type="submission" date="2019-07" db="EMBL/GenBank/DDBJ databases">
        <title>Cryptosporangium phraense sp. nov., isolated from plant litter.</title>
        <authorList>
            <person name="Suriyachadkun C."/>
        </authorList>
    </citation>
    <scope>NUCLEOTIDE SEQUENCE [LARGE SCALE GENOMIC DNA]</scope>
    <source>
        <strain evidence="5 6">A-T 5661</strain>
    </source>
</reference>
<feature type="region of interest" description="Disordered" evidence="2">
    <location>
        <begin position="513"/>
        <end position="572"/>
    </location>
</feature>
<dbReference type="OrthoDB" id="3315119at2"/>
<feature type="binding site" evidence="1">
    <location>
        <begin position="284"/>
        <end position="291"/>
    </location>
    <ligand>
        <name>ATP</name>
        <dbReference type="ChEBI" id="CHEBI:30616"/>
    </ligand>
</feature>